<dbReference type="SUPFAM" id="SSF47473">
    <property type="entry name" value="EF-hand"/>
    <property type="match status" value="1"/>
</dbReference>
<keyword evidence="14" id="KW-0406">Ion transport</keyword>
<feature type="transmembrane region" description="Helical" evidence="17">
    <location>
        <begin position="54"/>
        <end position="73"/>
    </location>
</feature>
<evidence type="ECO:0000256" key="2">
    <source>
        <dbReference type="ARBA" id="ARBA00008170"/>
    </source>
</evidence>
<feature type="transmembrane region" description="Helical" evidence="17">
    <location>
        <begin position="150"/>
        <end position="167"/>
    </location>
</feature>
<evidence type="ECO:0000256" key="13">
    <source>
        <dbReference type="ARBA" id="ARBA00023053"/>
    </source>
</evidence>
<evidence type="ECO:0000313" key="19">
    <source>
        <dbReference type="EMBL" id="KAK9285103.1"/>
    </source>
</evidence>
<comment type="caution">
    <text evidence="19">The sequence shown here is derived from an EMBL/GenBank/DDBJ whole genome shotgun (WGS) entry which is preliminary data.</text>
</comment>
<dbReference type="Gene3D" id="1.10.238.10">
    <property type="entry name" value="EF-hand"/>
    <property type="match status" value="1"/>
</dbReference>
<dbReference type="GO" id="GO:0015369">
    <property type="term" value="F:calcium:proton antiporter activity"/>
    <property type="evidence" value="ECO:0007669"/>
    <property type="project" value="TreeGrafter"/>
</dbReference>
<keyword evidence="9" id="KW-0677">Repeat</keyword>
<evidence type="ECO:0000256" key="4">
    <source>
        <dbReference type="ARBA" id="ARBA00022449"/>
    </source>
</evidence>
<dbReference type="AlphaFoldDB" id="A0AAP0RVK6"/>
<keyword evidence="6" id="KW-0109">Calcium transport</keyword>
<evidence type="ECO:0000259" key="18">
    <source>
        <dbReference type="PROSITE" id="PS50222"/>
    </source>
</evidence>
<dbReference type="GO" id="GO:0006814">
    <property type="term" value="P:sodium ion transport"/>
    <property type="evidence" value="ECO:0007669"/>
    <property type="project" value="UniProtKB-KW"/>
</dbReference>
<keyword evidence="4" id="KW-0050">Antiport</keyword>
<feature type="transmembrane region" description="Helical" evidence="17">
    <location>
        <begin position="436"/>
        <end position="459"/>
    </location>
</feature>
<dbReference type="GO" id="GO:0006874">
    <property type="term" value="P:intracellular calcium ion homeostasis"/>
    <property type="evidence" value="ECO:0007669"/>
    <property type="project" value="TreeGrafter"/>
</dbReference>
<evidence type="ECO:0000313" key="20">
    <source>
        <dbReference type="Proteomes" id="UP001415857"/>
    </source>
</evidence>
<dbReference type="PROSITE" id="PS00018">
    <property type="entry name" value="EF_HAND_1"/>
    <property type="match status" value="1"/>
</dbReference>
<proteinExistence type="inferred from homology"/>
<gene>
    <name evidence="19" type="ORF">L1049_024288</name>
</gene>
<protein>
    <recommendedName>
        <fullName evidence="18">EF-hand domain-containing protein</fullName>
    </recommendedName>
</protein>
<dbReference type="InterPro" id="IPR004837">
    <property type="entry name" value="NaCa_Exmemb"/>
</dbReference>
<organism evidence="19 20">
    <name type="scientific">Liquidambar formosana</name>
    <name type="common">Formosan gum</name>
    <dbReference type="NCBI Taxonomy" id="63359"/>
    <lineage>
        <taxon>Eukaryota</taxon>
        <taxon>Viridiplantae</taxon>
        <taxon>Streptophyta</taxon>
        <taxon>Embryophyta</taxon>
        <taxon>Tracheophyta</taxon>
        <taxon>Spermatophyta</taxon>
        <taxon>Magnoliopsida</taxon>
        <taxon>eudicotyledons</taxon>
        <taxon>Gunneridae</taxon>
        <taxon>Pentapetalae</taxon>
        <taxon>Saxifragales</taxon>
        <taxon>Altingiaceae</taxon>
        <taxon>Liquidambar</taxon>
    </lineage>
</organism>
<dbReference type="GO" id="GO:0005509">
    <property type="term" value="F:calcium ion binding"/>
    <property type="evidence" value="ECO:0007669"/>
    <property type="project" value="InterPro"/>
</dbReference>
<dbReference type="CDD" id="cd00051">
    <property type="entry name" value="EFh"/>
    <property type="match status" value="1"/>
</dbReference>
<dbReference type="PANTHER" id="PTHR31503:SF45">
    <property type="entry name" value="SODIUM_CALCIUM EXCHANGER NCL-LIKE"/>
    <property type="match status" value="1"/>
</dbReference>
<feature type="transmembrane region" description="Helical" evidence="17">
    <location>
        <begin position="18"/>
        <end position="42"/>
    </location>
</feature>
<keyword evidence="16" id="KW-0739">Sodium transport</keyword>
<feature type="transmembrane region" description="Helical" evidence="17">
    <location>
        <begin position="93"/>
        <end position="116"/>
    </location>
</feature>
<dbReference type="InterPro" id="IPR011992">
    <property type="entry name" value="EF-hand-dom_pair"/>
</dbReference>
<evidence type="ECO:0000256" key="17">
    <source>
        <dbReference type="SAM" id="Phobius"/>
    </source>
</evidence>
<dbReference type="GO" id="GO:0005886">
    <property type="term" value="C:plasma membrane"/>
    <property type="evidence" value="ECO:0007669"/>
    <property type="project" value="UniProtKB-SubCell"/>
</dbReference>
<feature type="domain" description="EF-hand" evidence="18">
    <location>
        <begin position="239"/>
        <end position="274"/>
    </location>
</feature>
<dbReference type="Pfam" id="PF01699">
    <property type="entry name" value="Na_Ca_ex"/>
    <property type="match status" value="2"/>
</dbReference>
<feature type="transmembrane region" description="Helical" evidence="17">
    <location>
        <begin position="399"/>
        <end position="424"/>
    </location>
</feature>
<evidence type="ECO:0000256" key="6">
    <source>
        <dbReference type="ARBA" id="ARBA00022568"/>
    </source>
</evidence>
<evidence type="ECO:0000256" key="15">
    <source>
        <dbReference type="ARBA" id="ARBA00023136"/>
    </source>
</evidence>
<feature type="transmembrane region" description="Helical" evidence="17">
    <location>
        <begin position="368"/>
        <end position="387"/>
    </location>
</feature>
<keyword evidence="5" id="KW-1003">Cell membrane</keyword>
<dbReference type="PROSITE" id="PS50222">
    <property type="entry name" value="EF_HAND_2"/>
    <property type="match status" value="2"/>
</dbReference>
<feature type="transmembrane region" description="Helical" evidence="17">
    <location>
        <begin position="497"/>
        <end position="517"/>
    </location>
</feature>
<keyword evidence="20" id="KW-1185">Reference proteome</keyword>
<evidence type="ECO:0000256" key="3">
    <source>
        <dbReference type="ARBA" id="ARBA00022448"/>
    </source>
</evidence>
<keyword evidence="7 17" id="KW-0812">Transmembrane</keyword>
<evidence type="ECO:0000256" key="14">
    <source>
        <dbReference type="ARBA" id="ARBA00023065"/>
    </source>
</evidence>
<comment type="similarity">
    <text evidence="2">Belongs to the Ca(2+):cation antiporter (CaCA) (TC 2.A.19) family.</text>
</comment>
<accession>A0AAP0RVK6</accession>
<keyword evidence="8" id="KW-0479">Metal-binding</keyword>
<dbReference type="Pfam" id="PF13499">
    <property type="entry name" value="EF-hand_7"/>
    <property type="match status" value="1"/>
</dbReference>
<keyword evidence="10" id="KW-0106">Calcium</keyword>
<evidence type="ECO:0000256" key="7">
    <source>
        <dbReference type="ARBA" id="ARBA00022692"/>
    </source>
</evidence>
<keyword evidence="3" id="KW-0813">Transport</keyword>
<keyword evidence="11 17" id="KW-1133">Transmembrane helix</keyword>
<evidence type="ECO:0000256" key="16">
    <source>
        <dbReference type="ARBA" id="ARBA00023201"/>
    </source>
</evidence>
<evidence type="ECO:0000256" key="11">
    <source>
        <dbReference type="ARBA" id="ARBA00022989"/>
    </source>
</evidence>
<evidence type="ECO:0000256" key="9">
    <source>
        <dbReference type="ARBA" id="ARBA00022737"/>
    </source>
</evidence>
<feature type="domain" description="EF-hand" evidence="18">
    <location>
        <begin position="279"/>
        <end position="314"/>
    </location>
</feature>
<keyword evidence="13" id="KW-0915">Sodium</keyword>
<dbReference type="SMART" id="SM00054">
    <property type="entry name" value="EFh"/>
    <property type="match status" value="2"/>
</dbReference>
<dbReference type="InterPro" id="IPR018247">
    <property type="entry name" value="EF_Hand_1_Ca_BS"/>
</dbReference>
<comment type="subcellular location">
    <subcellularLocation>
        <location evidence="1">Cell membrane</location>
        <topology evidence="1">Multi-pass membrane protein</topology>
    </subcellularLocation>
</comment>
<dbReference type="InterPro" id="IPR002048">
    <property type="entry name" value="EF_hand_dom"/>
</dbReference>
<keyword evidence="12" id="KW-0346">Stress response</keyword>
<keyword evidence="15 17" id="KW-0472">Membrane</keyword>
<dbReference type="FunFam" id="1.20.1420.30:FF:000019">
    <property type="entry name" value="Sodium/calcium exchanger NCL2"/>
    <property type="match status" value="1"/>
</dbReference>
<evidence type="ECO:0000256" key="1">
    <source>
        <dbReference type="ARBA" id="ARBA00004651"/>
    </source>
</evidence>
<dbReference type="PANTHER" id="PTHR31503">
    <property type="entry name" value="VACUOLAR CALCIUM ION TRANSPORTER"/>
    <property type="match status" value="1"/>
</dbReference>
<sequence length="520" mass="57488">MILHLKHSISSDTCEQTYGFLPCTSSVLGNVFLILVYGYLMFCAAKFLSNGSEILLEILGPGIIGGLFLPILSSLPDAIIILAKKQLKVRCQLGMGLLAGSTVMVLTLLWGSCIVAGKCDLVNSIAVDLQDTKRFSLTGSGVSTDIWTSYAARIMVVSVIPFIIVQLPQVLHTTSQTRLAILISLIVSASLLISYCLYQVFSLQRRRLAYAKRKHVISVFLEHLKMRALGRLLTDDGEPNTEVIQKLFTAIDQNSDGYLSTKELRSLIIGIEFDDMDLNIDDAVENVMGDFDTSQDLLIDRDEFVKGISKWLDKAKRSVIYASDRGPRTTRLVQDFRLQTKKEYYLLGDQNDEAVESIENPKWNASKAGLMLLMGTAIAAAFADPLVDAVDDFSTATSIPSFFVSFVVLPFASSSEVVSALIFASRKKLRTASLTFSEIYGAVTVSNFFCLSVFLGLVYVRDLTWNFSSEVLIILIVCVVMGVFASFRTTFPLWTSLVAYALYPFSLVLVYVLQYVFGLS</sequence>
<dbReference type="Proteomes" id="UP001415857">
    <property type="component" value="Unassembled WGS sequence"/>
</dbReference>
<dbReference type="InterPro" id="IPR004713">
    <property type="entry name" value="CaH_exchang"/>
</dbReference>
<evidence type="ECO:0000256" key="8">
    <source>
        <dbReference type="ARBA" id="ARBA00022723"/>
    </source>
</evidence>
<evidence type="ECO:0000256" key="10">
    <source>
        <dbReference type="ARBA" id="ARBA00022837"/>
    </source>
</evidence>
<feature type="transmembrane region" description="Helical" evidence="17">
    <location>
        <begin position="179"/>
        <end position="198"/>
    </location>
</feature>
<name>A0AAP0RVK6_LIQFO</name>
<feature type="transmembrane region" description="Helical" evidence="17">
    <location>
        <begin position="465"/>
        <end position="485"/>
    </location>
</feature>
<evidence type="ECO:0000256" key="5">
    <source>
        <dbReference type="ARBA" id="ARBA00022475"/>
    </source>
</evidence>
<reference evidence="19 20" key="1">
    <citation type="journal article" date="2024" name="Plant J.">
        <title>Genome sequences and population genomics reveal climatic adaptation and genomic divergence between two closely related sweetgum species.</title>
        <authorList>
            <person name="Xu W.Q."/>
            <person name="Ren C.Q."/>
            <person name="Zhang X.Y."/>
            <person name="Comes H.P."/>
            <person name="Liu X.H."/>
            <person name="Li Y.G."/>
            <person name="Kettle C.J."/>
            <person name="Jalonen R."/>
            <person name="Gaisberger H."/>
            <person name="Ma Y.Z."/>
            <person name="Qiu Y.X."/>
        </authorList>
    </citation>
    <scope>NUCLEOTIDE SEQUENCE [LARGE SCALE GENOMIC DNA]</scope>
    <source>
        <strain evidence="19">Hangzhou</strain>
    </source>
</reference>
<dbReference type="EMBL" id="JBBPBK010000005">
    <property type="protein sequence ID" value="KAK9285103.1"/>
    <property type="molecule type" value="Genomic_DNA"/>
</dbReference>
<evidence type="ECO:0000256" key="12">
    <source>
        <dbReference type="ARBA" id="ARBA00023016"/>
    </source>
</evidence>